<evidence type="ECO:0000256" key="1">
    <source>
        <dbReference type="SAM" id="MobiDB-lite"/>
    </source>
</evidence>
<dbReference type="VEuPathDB" id="FungiDB:FUN_002422"/>
<dbReference type="AlphaFoldDB" id="A0A2N1M2I7"/>
<comment type="caution">
    <text evidence="2">The sequence shown here is derived from an EMBL/GenBank/DDBJ whole genome shotgun (WGS) entry which is preliminary data.</text>
</comment>
<sequence>QQQHQHQLHQQHLQQHHQQYQRQQQSIYKPQSQYYPEFGRNYRPFRLQYPYEDEQLPRLQYCPGVHILKRRQQSQSTRQAEIINLEEEQ</sequence>
<feature type="compositionally biased region" description="Low complexity" evidence="1">
    <location>
        <begin position="1"/>
        <end position="25"/>
    </location>
</feature>
<accession>A0A2N1M2I7</accession>
<gene>
    <name evidence="2" type="ORF">RhiirC2_801318</name>
</gene>
<organism evidence="2 3">
    <name type="scientific">Rhizophagus irregularis</name>
    <dbReference type="NCBI Taxonomy" id="588596"/>
    <lineage>
        <taxon>Eukaryota</taxon>
        <taxon>Fungi</taxon>
        <taxon>Fungi incertae sedis</taxon>
        <taxon>Mucoromycota</taxon>
        <taxon>Glomeromycotina</taxon>
        <taxon>Glomeromycetes</taxon>
        <taxon>Glomerales</taxon>
        <taxon>Glomeraceae</taxon>
        <taxon>Rhizophagus</taxon>
    </lineage>
</organism>
<feature type="region of interest" description="Disordered" evidence="1">
    <location>
        <begin position="1"/>
        <end position="32"/>
    </location>
</feature>
<feature type="non-terminal residue" evidence="2">
    <location>
        <position position="1"/>
    </location>
</feature>
<dbReference type="Proteomes" id="UP000233469">
    <property type="component" value="Unassembled WGS sequence"/>
</dbReference>
<evidence type="ECO:0000313" key="2">
    <source>
        <dbReference type="EMBL" id="PKK55857.1"/>
    </source>
</evidence>
<dbReference type="EMBL" id="LLXL01006668">
    <property type="protein sequence ID" value="PKK55857.1"/>
    <property type="molecule type" value="Genomic_DNA"/>
</dbReference>
<name>A0A2N1M2I7_9GLOM</name>
<proteinExistence type="predicted"/>
<reference evidence="2 3" key="2">
    <citation type="submission" date="2017-10" db="EMBL/GenBank/DDBJ databases">
        <title>Extensive intraspecific genome diversity in a model arbuscular mycorrhizal fungus.</title>
        <authorList>
            <person name="Chen E.C.H."/>
            <person name="Morin E."/>
            <person name="Baudet D."/>
            <person name="Noel J."/>
            <person name="Ndikumana S."/>
            <person name="Charron P."/>
            <person name="St-Onge C."/>
            <person name="Giorgi J."/>
            <person name="Grigoriev I.V."/>
            <person name="Roux C."/>
            <person name="Martin F.M."/>
            <person name="Corradi N."/>
        </authorList>
    </citation>
    <scope>NUCLEOTIDE SEQUENCE [LARGE SCALE GENOMIC DNA]</scope>
    <source>
        <strain evidence="2 3">C2</strain>
    </source>
</reference>
<evidence type="ECO:0000313" key="3">
    <source>
        <dbReference type="Proteomes" id="UP000233469"/>
    </source>
</evidence>
<protein>
    <submittedName>
        <fullName evidence="2">Uncharacterized protein</fullName>
    </submittedName>
</protein>
<reference evidence="2 3" key="1">
    <citation type="submission" date="2016-04" db="EMBL/GenBank/DDBJ databases">
        <title>Genome analyses suggest a sexual origin of heterokaryosis in a supposedly ancient asexual fungus.</title>
        <authorList>
            <person name="Ropars J."/>
            <person name="Sedzielewska K."/>
            <person name="Noel J."/>
            <person name="Charron P."/>
            <person name="Farinelli L."/>
            <person name="Marton T."/>
            <person name="Kruger M."/>
            <person name="Pelin A."/>
            <person name="Brachmann A."/>
            <person name="Corradi N."/>
        </authorList>
    </citation>
    <scope>NUCLEOTIDE SEQUENCE [LARGE SCALE GENOMIC DNA]</scope>
    <source>
        <strain evidence="2 3">C2</strain>
    </source>
</reference>